<gene>
    <name evidence="1" type="ORF">QAD02_007267</name>
</gene>
<evidence type="ECO:0000313" key="2">
    <source>
        <dbReference type="Proteomes" id="UP001239111"/>
    </source>
</evidence>
<name>A0ACC2N362_9HYME</name>
<proteinExistence type="predicted"/>
<sequence>MRDQDFPFLKAYGAGKIHFQDYQRSYTVLELFIRSIVKCVPRSSDVPNLTHPVTSELAELDGFRDIVVSVALHIWPISESFIFPNWLTSNHHFLPMQQYVRLLSTWCEWNSIPRRFISAIGFLQTGEYQKACDQFLRIASFAGFDSQLFHVLHLSDPPLTDYFFRIVEILQHYNAFDCIIEAASMALSVSKNDDPHRATFHSIIFEQHLKLHHYSEAYNCLNTNPDAARRTDCLRQLVATLFDRQKLFELISFPYINMYQDLERILEAKARSSDLAQNKYYDFLYSFHLNKGNMKKAATIMYEQIMRLSQESPSLRVTSKMIQCYLAAMNVLDLIDEHHDWIVIPITDQTNDRNFSASIQDEGDLQRYSIEKRVEVMQVSDVRKEFFTIEAKWKLSTINPEAEVMTEES</sequence>
<protein>
    <submittedName>
        <fullName evidence="1">Uncharacterized protein</fullName>
    </submittedName>
</protein>
<organism evidence="1 2">
    <name type="scientific">Eretmocerus hayati</name>
    <dbReference type="NCBI Taxonomy" id="131215"/>
    <lineage>
        <taxon>Eukaryota</taxon>
        <taxon>Metazoa</taxon>
        <taxon>Ecdysozoa</taxon>
        <taxon>Arthropoda</taxon>
        <taxon>Hexapoda</taxon>
        <taxon>Insecta</taxon>
        <taxon>Pterygota</taxon>
        <taxon>Neoptera</taxon>
        <taxon>Endopterygota</taxon>
        <taxon>Hymenoptera</taxon>
        <taxon>Apocrita</taxon>
        <taxon>Proctotrupomorpha</taxon>
        <taxon>Chalcidoidea</taxon>
        <taxon>Aphelinidae</taxon>
        <taxon>Aphelininae</taxon>
        <taxon>Eretmocerus</taxon>
    </lineage>
</organism>
<keyword evidence="2" id="KW-1185">Reference proteome</keyword>
<comment type="caution">
    <text evidence="1">The sequence shown here is derived from an EMBL/GenBank/DDBJ whole genome shotgun (WGS) entry which is preliminary data.</text>
</comment>
<reference evidence="1" key="1">
    <citation type="submission" date="2023-04" db="EMBL/GenBank/DDBJ databases">
        <title>A chromosome-level genome assembly of the parasitoid wasp Eretmocerus hayati.</title>
        <authorList>
            <person name="Zhong Y."/>
            <person name="Liu S."/>
            <person name="Liu Y."/>
        </authorList>
    </citation>
    <scope>NUCLEOTIDE SEQUENCE</scope>
    <source>
        <strain evidence="1">ZJU_SS_LIU_2023</strain>
    </source>
</reference>
<accession>A0ACC2N362</accession>
<feature type="non-terminal residue" evidence="1">
    <location>
        <position position="409"/>
    </location>
</feature>
<dbReference type="Proteomes" id="UP001239111">
    <property type="component" value="Chromosome 4"/>
</dbReference>
<evidence type="ECO:0000313" key="1">
    <source>
        <dbReference type="EMBL" id="KAJ8665605.1"/>
    </source>
</evidence>
<dbReference type="EMBL" id="CM056744">
    <property type="protein sequence ID" value="KAJ8665605.1"/>
    <property type="molecule type" value="Genomic_DNA"/>
</dbReference>